<keyword evidence="2" id="KW-1185">Reference proteome</keyword>
<dbReference type="AlphaFoldDB" id="A0A9Q0BF40"/>
<dbReference type="EMBL" id="JAGIXG020000017">
    <property type="protein sequence ID" value="KAI6781894.1"/>
    <property type="molecule type" value="Genomic_DNA"/>
</dbReference>
<organism evidence="1 2">
    <name type="scientific">Emericellopsis cladophorae</name>
    <dbReference type="NCBI Taxonomy" id="2686198"/>
    <lineage>
        <taxon>Eukaryota</taxon>
        <taxon>Fungi</taxon>
        <taxon>Dikarya</taxon>
        <taxon>Ascomycota</taxon>
        <taxon>Pezizomycotina</taxon>
        <taxon>Sordariomycetes</taxon>
        <taxon>Hypocreomycetidae</taxon>
        <taxon>Hypocreales</taxon>
        <taxon>Bionectriaceae</taxon>
        <taxon>Emericellopsis</taxon>
    </lineage>
</organism>
<name>A0A9Q0BF40_9HYPO</name>
<dbReference type="Gene3D" id="3.40.366.10">
    <property type="entry name" value="Malonyl-Coenzyme A Acyl Carrier Protein, domain 2"/>
    <property type="match status" value="1"/>
</dbReference>
<sequence>MSTGCPTRVTVEFSATVTRLLAHTPSCQYKGSKYKKTWIDWDGIIGVGAHSALKRPVQQNFTAVKNETAREAAYIAKVLRGGDTVETGFNVTAKLWGIGHPIDLALVNGTDRNPYLLPPKSLMDLPSYRWNHMRTFWHGPYAIQSNRFPAFPRTKKLLGVTADT</sequence>
<reference evidence="1" key="1">
    <citation type="journal article" date="2021" name="J Fungi (Basel)">
        <title>Genomic and Metabolomic Analyses of the Marine Fungus Emericellopsis cladophorae: Insights into Saltwater Adaptability Mechanisms and Its Biosynthetic Potential.</title>
        <authorList>
            <person name="Goncalves M.F.M."/>
            <person name="Hilario S."/>
            <person name="Van de Peer Y."/>
            <person name="Esteves A.C."/>
            <person name="Alves A."/>
        </authorList>
    </citation>
    <scope>NUCLEOTIDE SEQUENCE</scope>
    <source>
        <strain evidence="1">MUM 19.33</strain>
    </source>
</reference>
<dbReference type="GO" id="GO:0016740">
    <property type="term" value="F:transferase activity"/>
    <property type="evidence" value="ECO:0007669"/>
    <property type="project" value="InterPro"/>
</dbReference>
<accession>A0A9Q0BF40</accession>
<gene>
    <name evidence="1" type="ORF">J7T54_005104</name>
</gene>
<comment type="caution">
    <text evidence="1">The sequence shown here is derived from an EMBL/GenBank/DDBJ whole genome shotgun (WGS) entry which is preliminary data.</text>
</comment>
<dbReference type="Gene3D" id="3.30.70.3290">
    <property type="match status" value="1"/>
</dbReference>
<proteinExistence type="predicted"/>
<evidence type="ECO:0000313" key="1">
    <source>
        <dbReference type="EMBL" id="KAI6781894.1"/>
    </source>
</evidence>
<dbReference type="RefSeq" id="XP_051362750.1">
    <property type="nucleotide sequence ID" value="XM_051505842.1"/>
</dbReference>
<dbReference type="GeneID" id="75831590"/>
<dbReference type="Proteomes" id="UP001055219">
    <property type="component" value="Unassembled WGS sequence"/>
</dbReference>
<dbReference type="InterPro" id="IPR001227">
    <property type="entry name" value="Ac_transferase_dom_sf"/>
</dbReference>
<evidence type="ECO:0000313" key="2">
    <source>
        <dbReference type="Proteomes" id="UP001055219"/>
    </source>
</evidence>
<protein>
    <submittedName>
        <fullName evidence="1">Polyketide synthase</fullName>
    </submittedName>
</protein>
<reference evidence="1" key="2">
    <citation type="submission" date="2022-07" db="EMBL/GenBank/DDBJ databases">
        <authorList>
            <person name="Goncalves M.F.M."/>
            <person name="Hilario S."/>
            <person name="Van De Peer Y."/>
            <person name="Esteves A.C."/>
            <person name="Alves A."/>
        </authorList>
    </citation>
    <scope>NUCLEOTIDE SEQUENCE</scope>
    <source>
        <strain evidence="1">MUM 19.33</strain>
    </source>
</reference>